<evidence type="ECO:0000313" key="1">
    <source>
        <dbReference type="EMBL" id="KAH1183419.1"/>
    </source>
</evidence>
<dbReference type="AlphaFoldDB" id="A0A9D4B7X5"/>
<accession>A0A9D4B7X5</accession>
<reference evidence="1" key="1">
    <citation type="submission" date="2021-09" db="EMBL/GenBank/DDBJ databases">
        <title>The genome of Mauremys mutica provides insights into the evolution of semi-aquatic lifestyle.</title>
        <authorList>
            <person name="Gong S."/>
            <person name="Gao Y."/>
        </authorList>
    </citation>
    <scope>NUCLEOTIDE SEQUENCE</scope>
    <source>
        <strain evidence="1">MM-2020</strain>
        <tissue evidence="1">Muscle</tissue>
    </source>
</reference>
<sequence length="157" mass="17205">MPPAIWVSENEFASLTASFINYTSLLFVHMSPALSKLFLLVAVLWSESFSSFPEPCLDDPDYDELVKTAENGLGKAAHPVKVVIVGAGISGLTAAKLLRDAGHMFWKPVIVWEDESGPIAMRHTIVNGTTSVYIKIRIKICHIPTALITLVGIRKDQ</sequence>
<dbReference type="SUPFAM" id="SSF51905">
    <property type="entry name" value="FAD/NAD(P)-binding domain"/>
    <property type="match status" value="1"/>
</dbReference>
<dbReference type="EMBL" id="JAHDVG010000466">
    <property type="protein sequence ID" value="KAH1183419.1"/>
    <property type="molecule type" value="Genomic_DNA"/>
</dbReference>
<dbReference type="Gene3D" id="3.50.50.60">
    <property type="entry name" value="FAD/NAD(P)-binding domain"/>
    <property type="match status" value="1"/>
</dbReference>
<proteinExistence type="predicted"/>
<keyword evidence="2" id="KW-1185">Reference proteome</keyword>
<dbReference type="InterPro" id="IPR036188">
    <property type="entry name" value="FAD/NAD-bd_sf"/>
</dbReference>
<gene>
    <name evidence="1" type="ORF">KIL84_004911</name>
</gene>
<dbReference type="Proteomes" id="UP000827986">
    <property type="component" value="Unassembled WGS sequence"/>
</dbReference>
<protein>
    <submittedName>
        <fullName evidence="1">Uncharacterized protein</fullName>
    </submittedName>
</protein>
<organism evidence="1 2">
    <name type="scientific">Mauremys mutica</name>
    <name type="common">yellowpond turtle</name>
    <dbReference type="NCBI Taxonomy" id="74926"/>
    <lineage>
        <taxon>Eukaryota</taxon>
        <taxon>Metazoa</taxon>
        <taxon>Chordata</taxon>
        <taxon>Craniata</taxon>
        <taxon>Vertebrata</taxon>
        <taxon>Euteleostomi</taxon>
        <taxon>Archelosauria</taxon>
        <taxon>Testudinata</taxon>
        <taxon>Testudines</taxon>
        <taxon>Cryptodira</taxon>
        <taxon>Durocryptodira</taxon>
        <taxon>Testudinoidea</taxon>
        <taxon>Geoemydidae</taxon>
        <taxon>Geoemydinae</taxon>
        <taxon>Mauremys</taxon>
    </lineage>
</organism>
<name>A0A9D4B7X5_9SAUR</name>
<comment type="caution">
    <text evidence="1">The sequence shown here is derived from an EMBL/GenBank/DDBJ whole genome shotgun (WGS) entry which is preliminary data.</text>
</comment>
<dbReference type="Pfam" id="PF13450">
    <property type="entry name" value="NAD_binding_8"/>
    <property type="match status" value="1"/>
</dbReference>
<evidence type="ECO:0000313" key="2">
    <source>
        <dbReference type="Proteomes" id="UP000827986"/>
    </source>
</evidence>